<feature type="region of interest" description="Disordered" evidence="1">
    <location>
        <begin position="489"/>
        <end position="511"/>
    </location>
</feature>
<comment type="caution">
    <text evidence="2">The sequence shown here is derived from an EMBL/GenBank/DDBJ whole genome shotgun (WGS) entry which is preliminary data.</text>
</comment>
<feature type="compositionally biased region" description="Basic and acidic residues" evidence="1">
    <location>
        <begin position="495"/>
        <end position="511"/>
    </location>
</feature>
<dbReference type="EMBL" id="WWBZ02000051">
    <property type="protein sequence ID" value="KAF4304759.1"/>
    <property type="molecule type" value="Genomic_DNA"/>
</dbReference>
<gene>
    <name evidence="2" type="ORF">GTA08_BOTSDO08437</name>
</gene>
<accession>A0A8H4IQY8</accession>
<dbReference type="AlphaFoldDB" id="A0A8H4IQY8"/>
<evidence type="ECO:0000256" key="1">
    <source>
        <dbReference type="SAM" id="MobiDB-lite"/>
    </source>
</evidence>
<evidence type="ECO:0000313" key="3">
    <source>
        <dbReference type="Proteomes" id="UP000572817"/>
    </source>
</evidence>
<reference evidence="2" key="1">
    <citation type="submission" date="2020-04" db="EMBL/GenBank/DDBJ databases">
        <title>Genome Assembly and Annotation of Botryosphaeria dothidea sdau 11-99, a Latent Pathogen of Apple Fruit Ring Rot in China.</title>
        <authorList>
            <person name="Yu C."/>
            <person name="Diao Y."/>
            <person name="Lu Q."/>
            <person name="Zhao J."/>
            <person name="Cui S."/>
            <person name="Peng C."/>
            <person name="He B."/>
            <person name="Liu H."/>
        </authorList>
    </citation>
    <scope>NUCLEOTIDE SEQUENCE [LARGE SCALE GENOMIC DNA]</scope>
    <source>
        <strain evidence="2">Sdau11-99</strain>
    </source>
</reference>
<sequence length="605" mass="68788">MSAVELVLDIARLSRRRSSMPMRLTPPQDALTDQDLLIKAHVQLSPFAKVVQAVDESPQCRPQVDSKYDIRKETVVKLLTEMTVARAGFKSSQPWRYIGTVVPEDFCNVVQELFGDDCYEALKNLCIRFEYVIFKGSAHMFLRSATMEHWKFAFELNDALSCQLEHMKLQSSDCAWLQNIKMHSNALKHPSGRVFTPLSQTTPDLEKDSMINPDFFFTFGNNLKPTVIIEVHDNRAAWYDSAALARTLFQQSNGYIRAIVAFAIDFFCRKGWYTIYYASDMDPFAFGDVHMRNFCDNQAVATPGACTLDLLKCVPLSEQHRISPSSNAPAPTIELSHGWLTHAMLYSTKDYPMDAEQTINEEDNRFDIDVMERLYDISYSYDLFPHACWRYESGYLAESLGNLVVMNGYTTSQFPEAKFWEWPDDWPEDPDFVPSIGGVVDDAFIQSSTLPRIDGEYVGLRRSKRLEHQATSIMYLKGAIRQMRLNLAAAKRKERSPSPEVDRPKKAARAERVADVGTTLPFHTAVRSTRAHGGRVDSPRQLSQSSKLAAFPERKARVEEQVATPGLPSRFLGTKPSTGGKKMVRFDDQGEDHAFERQQGWFLSR</sequence>
<organism evidence="2 3">
    <name type="scientific">Botryosphaeria dothidea</name>
    <dbReference type="NCBI Taxonomy" id="55169"/>
    <lineage>
        <taxon>Eukaryota</taxon>
        <taxon>Fungi</taxon>
        <taxon>Dikarya</taxon>
        <taxon>Ascomycota</taxon>
        <taxon>Pezizomycotina</taxon>
        <taxon>Dothideomycetes</taxon>
        <taxon>Dothideomycetes incertae sedis</taxon>
        <taxon>Botryosphaeriales</taxon>
        <taxon>Botryosphaeriaceae</taxon>
        <taxon>Botryosphaeria</taxon>
    </lineage>
</organism>
<proteinExistence type="predicted"/>
<protein>
    <submittedName>
        <fullName evidence="2">Uncharacterized protein</fullName>
    </submittedName>
</protein>
<keyword evidence="3" id="KW-1185">Reference proteome</keyword>
<evidence type="ECO:0000313" key="2">
    <source>
        <dbReference type="EMBL" id="KAF4304759.1"/>
    </source>
</evidence>
<name>A0A8H4IQY8_9PEZI</name>
<dbReference type="Proteomes" id="UP000572817">
    <property type="component" value="Unassembled WGS sequence"/>
</dbReference>